<gene>
    <name evidence="2" type="ORF">BDV29DRAFT_121286</name>
</gene>
<evidence type="ECO:0000313" key="3">
    <source>
        <dbReference type="Proteomes" id="UP000326565"/>
    </source>
</evidence>
<evidence type="ECO:0000256" key="1">
    <source>
        <dbReference type="SAM" id="Phobius"/>
    </source>
</evidence>
<dbReference type="AlphaFoldDB" id="A0A5N5XE05"/>
<proteinExistence type="predicted"/>
<dbReference type="EMBL" id="ML732154">
    <property type="protein sequence ID" value="KAB8078969.1"/>
    <property type="molecule type" value="Genomic_DNA"/>
</dbReference>
<keyword evidence="3" id="KW-1185">Reference proteome</keyword>
<feature type="transmembrane region" description="Helical" evidence="1">
    <location>
        <begin position="12"/>
        <end position="33"/>
    </location>
</feature>
<reference evidence="2 3" key="1">
    <citation type="submission" date="2019-04" db="EMBL/GenBank/DDBJ databases">
        <title>Friends and foes A comparative genomics study of 23 Aspergillus species from section Flavi.</title>
        <authorList>
            <consortium name="DOE Joint Genome Institute"/>
            <person name="Kjaerbolling I."/>
            <person name="Vesth T."/>
            <person name="Frisvad J.C."/>
            <person name="Nybo J.L."/>
            <person name="Theobald S."/>
            <person name="Kildgaard S."/>
            <person name="Isbrandt T."/>
            <person name="Kuo A."/>
            <person name="Sato A."/>
            <person name="Lyhne E.K."/>
            <person name="Kogle M.E."/>
            <person name="Wiebenga A."/>
            <person name="Kun R.S."/>
            <person name="Lubbers R.J."/>
            <person name="Makela M.R."/>
            <person name="Barry K."/>
            <person name="Chovatia M."/>
            <person name="Clum A."/>
            <person name="Daum C."/>
            <person name="Haridas S."/>
            <person name="He G."/>
            <person name="LaButti K."/>
            <person name="Lipzen A."/>
            <person name="Mondo S."/>
            <person name="Riley R."/>
            <person name="Salamov A."/>
            <person name="Simmons B.A."/>
            <person name="Magnuson J.K."/>
            <person name="Henrissat B."/>
            <person name="Mortensen U.H."/>
            <person name="Larsen T.O."/>
            <person name="Devries R.P."/>
            <person name="Grigoriev I.V."/>
            <person name="Machida M."/>
            <person name="Baker S.E."/>
            <person name="Andersen M.R."/>
        </authorList>
    </citation>
    <scope>NUCLEOTIDE SEQUENCE [LARGE SCALE GENOMIC DNA]</scope>
    <source>
        <strain evidence="2 3">CBS 151.66</strain>
    </source>
</reference>
<sequence length="71" mass="7856">MALHIVESNIPFGLDISLVCGNIGYSLFFSYTYGRVCLFFGQQVAAALPEACIFALLVSGRDYEKQKGFVR</sequence>
<evidence type="ECO:0000313" key="2">
    <source>
        <dbReference type="EMBL" id="KAB8078969.1"/>
    </source>
</evidence>
<keyword evidence="1" id="KW-0812">Transmembrane</keyword>
<keyword evidence="1" id="KW-0472">Membrane</keyword>
<feature type="transmembrane region" description="Helical" evidence="1">
    <location>
        <begin position="39"/>
        <end position="58"/>
    </location>
</feature>
<dbReference type="Proteomes" id="UP000326565">
    <property type="component" value="Unassembled WGS sequence"/>
</dbReference>
<accession>A0A5N5XE05</accession>
<keyword evidence="1" id="KW-1133">Transmembrane helix</keyword>
<protein>
    <submittedName>
        <fullName evidence="2">Uncharacterized protein</fullName>
    </submittedName>
</protein>
<name>A0A5N5XE05_9EURO</name>
<organism evidence="2 3">
    <name type="scientific">Aspergillus leporis</name>
    <dbReference type="NCBI Taxonomy" id="41062"/>
    <lineage>
        <taxon>Eukaryota</taxon>
        <taxon>Fungi</taxon>
        <taxon>Dikarya</taxon>
        <taxon>Ascomycota</taxon>
        <taxon>Pezizomycotina</taxon>
        <taxon>Eurotiomycetes</taxon>
        <taxon>Eurotiomycetidae</taxon>
        <taxon>Eurotiales</taxon>
        <taxon>Aspergillaceae</taxon>
        <taxon>Aspergillus</taxon>
        <taxon>Aspergillus subgen. Circumdati</taxon>
    </lineage>
</organism>